<evidence type="ECO:0000313" key="11">
    <source>
        <dbReference type="Proteomes" id="UP000676506"/>
    </source>
</evidence>
<dbReference type="EC" id="3.4.19.13" evidence="9"/>
<keyword evidence="6 9" id="KW-0865">Zymogen</keyword>
<evidence type="ECO:0000256" key="3">
    <source>
        <dbReference type="ARBA" id="ARBA00009381"/>
    </source>
</evidence>
<protein>
    <recommendedName>
        <fullName evidence="9">Glutathione hydrolase proenzyme</fullName>
        <ecNumber evidence="9">2.3.2.2</ecNumber>
        <ecNumber evidence="9">3.4.19.13</ecNumber>
    </recommendedName>
    <component>
        <recommendedName>
            <fullName evidence="9">Glutathione hydrolase large chain</fullName>
        </recommendedName>
    </component>
    <component>
        <recommendedName>
            <fullName evidence="9">Glutathione hydrolase small chain</fullName>
        </recommendedName>
    </component>
</protein>
<dbReference type="NCBIfam" id="TIGR00066">
    <property type="entry name" value="g_glut_trans"/>
    <property type="match status" value="1"/>
</dbReference>
<keyword evidence="11" id="KW-1185">Reference proteome</keyword>
<evidence type="ECO:0000313" key="10">
    <source>
        <dbReference type="EMBL" id="QUW04287.1"/>
    </source>
</evidence>
<comment type="catalytic activity">
    <reaction evidence="8 9">
        <text>an N-terminal (5-L-glutamyl)-[peptide] + an alpha-amino acid = 5-L-glutamyl amino acid + an N-terminal L-alpha-aminoacyl-[peptide]</text>
        <dbReference type="Rhea" id="RHEA:23904"/>
        <dbReference type="Rhea" id="RHEA-COMP:9780"/>
        <dbReference type="Rhea" id="RHEA-COMP:9795"/>
        <dbReference type="ChEBI" id="CHEBI:77644"/>
        <dbReference type="ChEBI" id="CHEBI:78597"/>
        <dbReference type="ChEBI" id="CHEBI:78599"/>
        <dbReference type="ChEBI" id="CHEBI:78608"/>
        <dbReference type="EC" id="2.3.2.2"/>
    </reaction>
</comment>
<keyword evidence="9" id="KW-0317">Glutathione biosynthesis</keyword>
<evidence type="ECO:0000256" key="5">
    <source>
        <dbReference type="ARBA" id="ARBA00022801"/>
    </source>
</evidence>
<dbReference type="InterPro" id="IPR000101">
    <property type="entry name" value="GGT_peptidase"/>
</dbReference>
<name>A0ABX8BBH3_9BACT</name>
<dbReference type="EMBL" id="CP072649">
    <property type="protein sequence ID" value="QUW04287.1"/>
    <property type="molecule type" value="Genomic_DNA"/>
</dbReference>
<keyword evidence="4 9" id="KW-0808">Transferase</keyword>
<dbReference type="PANTHER" id="PTHR43199:SF1">
    <property type="entry name" value="GLUTATHIONE HYDROLASE PROENZYME"/>
    <property type="match status" value="1"/>
</dbReference>
<evidence type="ECO:0000256" key="4">
    <source>
        <dbReference type="ARBA" id="ARBA00022679"/>
    </source>
</evidence>
<dbReference type="Gene3D" id="1.10.246.130">
    <property type="match status" value="1"/>
</dbReference>
<comment type="PTM">
    <text evidence="9">Cleaved by autocatalysis into a large and a small subunit.</text>
</comment>
<dbReference type="RefSeq" id="WP_211430176.1">
    <property type="nucleotide sequence ID" value="NZ_CP072649.1"/>
</dbReference>
<dbReference type="InterPro" id="IPR043137">
    <property type="entry name" value="GGT_ssub_C"/>
</dbReference>
<evidence type="ECO:0000256" key="9">
    <source>
        <dbReference type="RuleBase" id="RU368036"/>
    </source>
</evidence>
<proteinExistence type="inferred from homology"/>
<comment type="pathway">
    <text evidence="9">Sulfur metabolism; glutathione metabolism.</text>
</comment>
<dbReference type="Gene3D" id="3.60.20.40">
    <property type="match status" value="1"/>
</dbReference>
<comment type="catalytic activity">
    <reaction evidence="2 9">
        <text>glutathione + H2O = L-cysteinylglycine + L-glutamate</text>
        <dbReference type="Rhea" id="RHEA:28807"/>
        <dbReference type="ChEBI" id="CHEBI:15377"/>
        <dbReference type="ChEBI" id="CHEBI:29985"/>
        <dbReference type="ChEBI" id="CHEBI:57925"/>
        <dbReference type="ChEBI" id="CHEBI:61694"/>
        <dbReference type="EC" id="3.4.19.13"/>
    </reaction>
</comment>
<evidence type="ECO:0000256" key="7">
    <source>
        <dbReference type="ARBA" id="ARBA00023315"/>
    </source>
</evidence>
<evidence type="ECO:0000256" key="6">
    <source>
        <dbReference type="ARBA" id="ARBA00023145"/>
    </source>
</evidence>
<evidence type="ECO:0000256" key="2">
    <source>
        <dbReference type="ARBA" id="ARBA00001089"/>
    </source>
</evidence>
<dbReference type="GO" id="GO:0103068">
    <property type="term" value="F:leukotriene C4 gamma-glutamyl transferase activity"/>
    <property type="evidence" value="ECO:0007669"/>
    <property type="project" value="UniProtKB-EC"/>
</dbReference>
<dbReference type="InterPro" id="IPR029055">
    <property type="entry name" value="Ntn_hydrolases_N"/>
</dbReference>
<evidence type="ECO:0000256" key="8">
    <source>
        <dbReference type="ARBA" id="ARBA00047417"/>
    </source>
</evidence>
<reference evidence="10 11" key="1">
    <citation type="submission" date="2021-03" db="EMBL/GenBank/DDBJ databases">
        <title>Genomic and phenotypic characterization of Chloracidobacterium isolates provides evidence for multiple species.</title>
        <authorList>
            <person name="Saini M.K."/>
            <person name="Costas A.M.G."/>
            <person name="Tank M."/>
            <person name="Bryant D.A."/>
        </authorList>
    </citation>
    <scope>NUCLEOTIDE SEQUENCE [LARGE SCALE GENOMIC DNA]</scope>
    <source>
        <strain evidence="10 11">BV2-C</strain>
    </source>
</reference>
<comment type="subunit">
    <text evidence="9">This enzyme consists of two polypeptide chains, which are synthesized in precursor form from a single polypeptide.</text>
</comment>
<keyword evidence="7 9" id="KW-0012">Acyltransferase</keyword>
<dbReference type="Pfam" id="PF01019">
    <property type="entry name" value="G_glu_transpept"/>
    <property type="match status" value="1"/>
</dbReference>
<dbReference type="PANTHER" id="PTHR43199">
    <property type="entry name" value="GLUTATHIONE HYDROLASE"/>
    <property type="match status" value="1"/>
</dbReference>
<dbReference type="SUPFAM" id="SSF56235">
    <property type="entry name" value="N-terminal nucleophile aminohydrolases (Ntn hydrolases)"/>
    <property type="match status" value="1"/>
</dbReference>
<dbReference type="PRINTS" id="PR01210">
    <property type="entry name" value="GGTRANSPTASE"/>
</dbReference>
<sequence length="579" mass="62334">MKSHSQSLHWRPSVAFRLVIAVACVGALLPPVTRGQVARQPVRARRVMVASASAFASQVGVDILKRGGNAVDAAVAVGLALAVTFPVAGNLGGGGFMLIRMADGRTTAIDYRETAPARASRDMYLGPDGRLLAEKSTLGYAAAGVPGTVAGFELALRKYGRLKWAQVVAPARRLAQEGFPVSYALERGLRIAERLSRFPDSRRIFQRDGNYYQEGDILRQPELAATLERLEKRGPREFYEGETARRIAAAMAANGGLITLEDLKGYRPVEREPLRGSYRGYEIVTFPPPSSGGIVLLNVLNQLEGDNLAALGPGSSEANHLLIETMRRAFADRAMLMGDPDFVPVPVEKLTSKDYAKARRATIDPNRATPSADVQPGLPAARFESAETTHFTVVDADGNIVTNTYTLNGPYGSGVTVPGTGVLLNNEMDDFAAKPGEPNAYQLVQGEANSIAPGKRPLSSMTPTIVLRDGKPWFAIGSPGGPTIISTVLQVVINIIDHKMNLQQAIDAPRLHHQWLPDVVMWEPYGMTADTKRALEAKGHRLDVVPRYNGDAEGIMIDTTGARLGASDPRNPDALAVGY</sequence>
<gene>
    <name evidence="10" type="primary">ggt</name>
    <name evidence="10" type="ORF">J8C06_14710</name>
</gene>
<comment type="similarity">
    <text evidence="3 9">Belongs to the gamma-glutamyltransferase family.</text>
</comment>
<keyword evidence="5 9" id="KW-0378">Hydrolase</keyword>
<dbReference type="EC" id="2.3.2.2" evidence="9"/>
<dbReference type="InterPro" id="IPR051792">
    <property type="entry name" value="GGT_bact"/>
</dbReference>
<dbReference type="InterPro" id="IPR043138">
    <property type="entry name" value="GGT_lsub"/>
</dbReference>
<accession>A0ABX8BBH3</accession>
<dbReference type="Proteomes" id="UP000676506">
    <property type="component" value="Chromosome 2"/>
</dbReference>
<dbReference type="InterPro" id="IPR055262">
    <property type="entry name" value="GGT_CS"/>
</dbReference>
<organism evidence="10 11">
    <name type="scientific">Chloracidobacterium validum</name>
    <dbReference type="NCBI Taxonomy" id="2821543"/>
    <lineage>
        <taxon>Bacteria</taxon>
        <taxon>Pseudomonadati</taxon>
        <taxon>Acidobacteriota</taxon>
        <taxon>Terriglobia</taxon>
        <taxon>Terriglobales</taxon>
        <taxon>Acidobacteriaceae</taxon>
        <taxon>Chloracidobacterium</taxon>
    </lineage>
</organism>
<comment type="catalytic activity">
    <reaction evidence="1 9">
        <text>an S-substituted glutathione + H2O = an S-substituted L-cysteinylglycine + L-glutamate</text>
        <dbReference type="Rhea" id="RHEA:59468"/>
        <dbReference type="ChEBI" id="CHEBI:15377"/>
        <dbReference type="ChEBI" id="CHEBI:29985"/>
        <dbReference type="ChEBI" id="CHEBI:90779"/>
        <dbReference type="ChEBI" id="CHEBI:143103"/>
        <dbReference type="EC" id="3.4.19.13"/>
    </reaction>
</comment>
<dbReference type="PROSITE" id="PS00462">
    <property type="entry name" value="G_GLU_TRANSPEPTIDASE"/>
    <property type="match status" value="1"/>
</dbReference>
<evidence type="ECO:0000256" key="1">
    <source>
        <dbReference type="ARBA" id="ARBA00001049"/>
    </source>
</evidence>